<dbReference type="SUPFAM" id="SSF50969">
    <property type="entry name" value="YVTN repeat-like/Quinoprotein amine dehydrogenase"/>
    <property type="match status" value="1"/>
</dbReference>
<accession>A0A512CWY2</accession>
<proteinExistence type="predicted"/>
<organism evidence="2 3">
    <name type="scientific">Terrabacter aerolatus</name>
    <dbReference type="NCBI Taxonomy" id="422442"/>
    <lineage>
        <taxon>Bacteria</taxon>
        <taxon>Bacillati</taxon>
        <taxon>Actinomycetota</taxon>
        <taxon>Actinomycetes</taxon>
        <taxon>Micrococcales</taxon>
        <taxon>Intrasporangiaceae</taxon>
        <taxon>Terrabacter</taxon>
    </lineage>
</organism>
<feature type="compositionally biased region" description="Polar residues" evidence="1">
    <location>
        <begin position="286"/>
        <end position="300"/>
    </location>
</feature>
<dbReference type="EMBL" id="BJYX01000002">
    <property type="protein sequence ID" value="GEO28716.1"/>
    <property type="molecule type" value="Genomic_DNA"/>
</dbReference>
<dbReference type="PROSITE" id="PS51257">
    <property type="entry name" value="PROKAR_LIPOPROTEIN"/>
    <property type="match status" value="1"/>
</dbReference>
<dbReference type="InterPro" id="IPR011044">
    <property type="entry name" value="Quino_amine_DH_bsu"/>
</dbReference>
<reference evidence="2 3" key="1">
    <citation type="submission" date="2019-07" db="EMBL/GenBank/DDBJ databases">
        <title>Whole genome shotgun sequence of Terrabacter aerolatus NBRC 106305.</title>
        <authorList>
            <person name="Hosoyama A."/>
            <person name="Uohara A."/>
            <person name="Ohji S."/>
            <person name="Ichikawa N."/>
        </authorList>
    </citation>
    <scope>NUCLEOTIDE SEQUENCE [LARGE SCALE GENOMIC DNA]</scope>
    <source>
        <strain evidence="2 3">NBRC 106305</strain>
    </source>
</reference>
<protein>
    <submittedName>
        <fullName evidence="2">Uncharacterized protein</fullName>
    </submittedName>
</protein>
<evidence type="ECO:0000313" key="3">
    <source>
        <dbReference type="Proteomes" id="UP000321534"/>
    </source>
</evidence>
<comment type="caution">
    <text evidence="2">The sequence shown here is derived from an EMBL/GenBank/DDBJ whole genome shotgun (WGS) entry which is preliminary data.</text>
</comment>
<sequence>MGVLDREGRRHAAACGAIAVLLAAAACSGAGCSFDGCPDVSPAEAGHVTAADPSGTVRWTATVADLLAEPVRLSNGHAVVVGCHATHVVDVAMGSVSTPTGLADVLGVVDGYAVGAPAVGEAGLAAERLDGGAGAWSWQESPVDLDADRAYRASLVATSTGVVGVRGRALVAWSPASGSWVSTEVPLPVGAWPREPLVGSDSTHVVVPGSDGSVLGVDLANRSVTWRVLPTRPDAPAGVRLRDAGRDVTVEVWYPRTSDAAVTGEAVWVTERWSLDARTGRPRSPRVTSTGPRSDRTSPTPHALLDPVTGWTVTPRLREQPRGGCF</sequence>
<dbReference type="AlphaFoldDB" id="A0A512CWY2"/>
<keyword evidence="3" id="KW-1185">Reference proteome</keyword>
<evidence type="ECO:0000313" key="2">
    <source>
        <dbReference type="EMBL" id="GEO28716.1"/>
    </source>
</evidence>
<name>A0A512CWY2_9MICO</name>
<dbReference type="Proteomes" id="UP000321534">
    <property type="component" value="Unassembled WGS sequence"/>
</dbReference>
<feature type="region of interest" description="Disordered" evidence="1">
    <location>
        <begin position="278"/>
        <end position="307"/>
    </location>
</feature>
<gene>
    <name evidence="2" type="ORF">TAE01_05260</name>
</gene>
<dbReference type="RefSeq" id="WP_147063131.1">
    <property type="nucleotide sequence ID" value="NZ_BAAARO010000021.1"/>
</dbReference>
<evidence type="ECO:0000256" key="1">
    <source>
        <dbReference type="SAM" id="MobiDB-lite"/>
    </source>
</evidence>
<dbReference type="OrthoDB" id="4860146at2"/>